<dbReference type="InterPro" id="IPR018334">
    <property type="entry name" value="ArsR_HTH"/>
</dbReference>
<dbReference type="PROSITE" id="PS50987">
    <property type="entry name" value="HTH_ARSR_2"/>
    <property type="match status" value="1"/>
</dbReference>
<evidence type="ECO:0000256" key="2">
    <source>
        <dbReference type="ARBA" id="ARBA00023125"/>
    </source>
</evidence>
<dbReference type="PROSITE" id="PS00846">
    <property type="entry name" value="HTH_ARSR_1"/>
    <property type="match status" value="1"/>
</dbReference>
<name>A0A7W5AC81_9ACTN</name>
<dbReference type="GO" id="GO:0003700">
    <property type="term" value="F:DNA-binding transcription factor activity"/>
    <property type="evidence" value="ECO:0007669"/>
    <property type="project" value="InterPro"/>
</dbReference>
<reference evidence="5 6" key="1">
    <citation type="submission" date="2020-08" db="EMBL/GenBank/DDBJ databases">
        <title>Genomic Encyclopedia of Type Strains, Phase III (KMG-III): the genomes of soil and plant-associated and newly described type strains.</title>
        <authorList>
            <person name="Whitman W."/>
        </authorList>
    </citation>
    <scope>NUCLEOTIDE SEQUENCE [LARGE SCALE GENOMIC DNA]</scope>
    <source>
        <strain evidence="5 6">CECT 3287</strain>
    </source>
</reference>
<dbReference type="Proteomes" id="UP000590749">
    <property type="component" value="Unassembled WGS sequence"/>
</dbReference>
<dbReference type="SMART" id="SM00418">
    <property type="entry name" value="HTH_ARSR"/>
    <property type="match status" value="1"/>
</dbReference>
<gene>
    <name evidence="5" type="ORF">FHR83_001265</name>
</gene>
<evidence type="ECO:0000313" key="6">
    <source>
        <dbReference type="Proteomes" id="UP000590749"/>
    </source>
</evidence>
<dbReference type="SUPFAM" id="SSF46785">
    <property type="entry name" value="Winged helix' DNA-binding domain"/>
    <property type="match status" value="1"/>
</dbReference>
<dbReference type="EMBL" id="JACHXF010000002">
    <property type="protein sequence ID" value="MBB3093616.1"/>
    <property type="molecule type" value="Genomic_DNA"/>
</dbReference>
<protein>
    <submittedName>
        <fullName evidence="5">DNA-binding transcriptional ArsR family regulator</fullName>
    </submittedName>
</protein>
<organism evidence="5 6">
    <name type="scientific">Actinoplanes campanulatus</name>
    <dbReference type="NCBI Taxonomy" id="113559"/>
    <lineage>
        <taxon>Bacteria</taxon>
        <taxon>Bacillati</taxon>
        <taxon>Actinomycetota</taxon>
        <taxon>Actinomycetes</taxon>
        <taxon>Micromonosporales</taxon>
        <taxon>Micromonosporaceae</taxon>
        <taxon>Actinoplanes</taxon>
    </lineage>
</organism>
<dbReference type="Gene3D" id="1.10.10.10">
    <property type="entry name" value="Winged helix-like DNA-binding domain superfamily/Winged helix DNA-binding domain"/>
    <property type="match status" value="1"/>
</dbReference>
<evidence type="ECO:0000256" key="1">
    <source>
        <dbReference type="ARBA" id="ARBA00023015"/>
    </source>
</evidence>
<dbReference type="InterPro" id="IPR001845">
    <property type="entry name" value="HTH_ArsR_DNA-bd_dom"/>
</dbReference>
<keyword evidence="3" id="KW-0804">Transcription</keyword>
<feature type="domain" description="HTH arsR-type" evidence="4">
    <location>
        <begin position="30"/>
        <end position="127"/>
    </location>
</feature>
<dbReference type="InterPro" id="IPR036388">
    <property type="entry name" value="WH-like_DNA-bd_sf"/>
</dbReference>
<evidence type="ECO:0000259" key="4">
    <source>
        <dbReference type="PROSITE" id="PS50987"/>
    </source>
</evidence>
<keyword evidence="2 5" id="KW-0238">DNA-binding</keyword>
<dbReference type="InterPro" id="IPR051081">
    <property type="entry name" value="HTH_MetalResp_TranReg"/>
</dbReference>
<dbReference type="NCBIfam" id="NF033788">
    <property type="entry name" value="HTH_metalloreg"/>
    <property type="match status" value="1"/>
</dbReference>
<evidence type="ECO:0000256" key="3">
    <source>
        <dbReference type="ARBA" id="ARBA00023163"/>
    </source>
</evidence>
<evidence type="ECO:0000313" key="5">
    <source>
        <dbReference type="EMBL" id="MBB3093616.1"/>
    </source>
</evidence>
<dbReference type="PRINTS" id="PR00778">
    <property type="entry name" value="HTHARSR"/>
</dbReference>
<dbReference type="InterPro" id="IPR036390">
    <property type="entry name" value="WH_DNA-bd_sf"/>
</dbReference>
<comment type="caution">
    <text evidence="5">The sequence shown here is derived from an EMBL/GenBank/DDBJ whole genome shotgun (WGS) entry which is preliminary data.</text>
</comment>
<dbReference type="PANTHER" id="PTHR33154:SF18">
    <property type="entry name" value="ARSENICAL RESISTANCE OPERON REPRESSOR"/>
    <property type="match status" value="1"/>
</dbReference>
<dbReference type="Pfam" id="PF01022">
    <property type="entry name" value="HTH_5"/>
    <property type="match status" value="1"/>
</dbReference>
<keyword evidence="1" id="KW-0805">Transcription regulation</keyword>
<dbReference type="CDD" id="cd00090">
    <property type="entry name" value="HTH_ARSR"/>
    <property type="match status" value="1"/>
</dbReference>
<accession>A0A7W5AC81</accession>
<dbReference type="GO" id="GO:0003677">
    <property type="term" value="F:DNA binding"/>
    <property type="evidence" value="ECO:0007669"/>
    <property type="project" value="UniProtKB-KW"/>
</dbReference>
<sequence length="128" mass="13314">MPIRSMPMEAGTGLGADLAPIGPALGGGALDEDQAGHLAGPFKALGDPVRLRLMSMIASATDGEICVCDLSAAFPLTGPTISHHLRILREAGLVDCSRRGTWVYYRPVPAALTRLAGVLDARHATVCP</sequence>
<dbReference type="InterPro" id="IPR011991">
    <property type="entry name" value="ArsR-like_HTH"/>
</dbReference>
<dbReference type="AlphaFoldDB" id="A0A7W5AC81"/>
<proteinExistence type="predicted"/>
<dbReference type="PANTHER" id="PTHR33154">
    <property type="entry name" value="TRANSCRIPTIONAL REGULATOR, ARSR FAMILY"/>
    <property type="match status" value="1"/>
</dbReference>
<dbReference type="RefSeq" id="WP_183217525.1">
    <property type="nucleotide sequence ID" value="NZ_BMPW01000002.1"/>
</dbReference>
<keyword evidence="6" id="KW-1185">Reference proteome</keyword>